<dbReference type="InterPro" id="IPR011024">
    <property type="entry name" value="G_crystallin-like"/>
</dbReference>
<dbReference type="Pfam" id="PF03995">
    <property type="entry name" value="Inhibitor_I36"/>
    <property type="match status" value="1"/>
</dbReference>
<organism evidence="1 2">
    <name type="scientific">Nonomuraea terrae</name>
    <dbReference type="NCBI Taxonomy" id="2530383"/>
    <lineage>
        <taxon>Bacteria</taxon>
        <taxon>Bacillati</taxon>
        <taxon>Actinomycetota</taxon>
        <taxon>Actinomycetes</taxon>
        <taxon>Streptosporangiales</taxon>
        <taxon>Streptosporangiaceae</taxon>
        <taxon>Nonomuraea</taxon>
    </lineage>
</organism>
<reference evidence="1 2" key="1">
    <citation type="submission" date="2019-03" db="EMBL/GenBank/DDBJ databases">
        <title>Draft genome sequences of novel Actinobacteria.</title>
        <authorList>
            <person name="Sahin N."/>
            <person name="Ay H."/>
            <person name="Saygin H."/>
        </authorList>
    </citation>
    <scope>NUCLEOTIDE SEQUENCE [LARGE SCALE GENOMIC DNA]</scope>
    <source>
        <strain evidence="1 2">CH32</strain>
    </source>
</reference>
<evidence type="ECO:0008006" key="3">
    <source>
        <dbReference type="Google" id="ProtNLM"/>
    </source>
</evidence>
<keyword evidence="2" id="KW-1185">Reference proteome</keyword>
<dbReference type="OrthoDB" id="3537750at2"/>
<accession>A0A4R4Y0J3</accession>
<dbReference type="AlphaFoldDB" id="A0A4R4Y0J3"/>
<dbReference type="EMBL" id="SMKQ01000195">
    <property type="protein sequence ID" value="TDD36924.1"/>
    <property type="molecule type" value="Genomic_DNA"/>
</dbReference>
<name>A0A4R4Y0J3_9ACTN</name>
<protein>
    <recommendedName>
        <fullName evidence="3">Peptidase inhibitor family I36 protein</fullName>
    </recommendedName>
</protein>
<dbReference type="Proteomes" id="UP000295302">
    <property type="component" value="Unassembled WGS sequence"/>
</dbReference>
<evidence type="ECO:0000313" key="2">
    <source>
        <dbReference type="Proteomes" id="UP000295302"/>
    </source>
</evidence>
<gene>
    <name evidence="1" type="ORF">E1286_37800</name>
</gene>
<sequence length="175" mass="19178">MQSVGRRCFRRMWRCRHFSATLSPRSCIATVDALRVRSAPSCDRAAAGTPSRHDNEEKTAMNGMRIAAAAGATALTMITFAAPASAAARSGDICMWSQRDYKGASWCWNPGNGYVDVPPALHDNVGSFRAEAAGCFINWIRPGSQKETRVVRNGDYRRVYDNDFGGRIDAVAPRC</sequence>
<proteinExistence type="predicted"/>
<dbReference type="SUPFAM" id="SSF49695">
    <property type="entry name" value="gamma-Crystallin-like"/>
    <property type="match status" value="1"/>
</dbReference>
<evidence type="ECO:0000313" key="1">
    <source>
        <dbReference type="EMBL" id="TDD36924.1"/>
    </source>
</evidence>
<comment type="caution">
    <text evidence="1">The sequence shown here is derived from an EMBL/GenBank/DDBJ whole genome shotgun (WGS) entry which is preliminary data.</text>
</comment>